<feature type="active site" evidence="12">
    <location>
        <position position="325"/>
    </location>
</feature>
<dbReference type="PANTHER" id="PTHR10210:SF41">
    <property type="entry name" value="RIBOSE-PHOSPHATE PYROPHOSPHOKINASE 1, CHLOROPLASTIC"/>
    <property type="match status" value="1"/>
</dbReference>
<dbReference type="AlphaFoldDB" id="A0A0W0WLG9"/>
<comment type="subcellular location">
    <subcellularLocation>
        <location evidence="12">Cytoplasm</location>
    </subcellularLocation>
</comment>
<evidence type="ECO:0000256" key="1">
    <source>
        <dbReference type="ARBA" id="ARBA00004996"/>
    </source>
</evidence>
<keyword evidence="4 12" id="KW-0545">Nucleotide biosynthesis</keyword>
<evidence type="ECO:0000256" key="11">
    <source>
        <dbReference type="ARBA" id="ARBA00061444"/>
    </source>
</evidence>
<feature type="binding site" evidence="12">
    <location>
        <begin position="355"/>
        <end position="359"/>
    </location>
    <ligand>
        <name>D-ribose 5-phosphate</name>
        <dbReference type="ChEBI" id="CHEBI:78346"/>
    </ligand>
</feature>
<comment type="subunit">
    <text evidence="12">Homohexamer.</text>
</comment>
<dbReference type="PATRIC" id="fig|45070.6.peg.2964"/>
<dbReference type="InterPro" id="IPR000836">
    <property type="entry name" value="PRTase_dom"/>
</dbReference>
<dbReference type="EMBL" id="LNYO01000024">
    <property type="protein sequence ID" value="KTD33162.1"/>
    <property type="molecule type" value="Genomic_DNA"/>
</dbReference>
<evidence type="ECO:0000313" key="15">
    <source>
        <dbReference type="Proteomes" id="UP000054725"/>
    </source>
</evidence>
<dbReference type="GO" id="GO:0006015">
    <property type="term" value="P:5-phosphoribose 1-diphosphate biosynthetic process"/>
    <property type="evidence" value="ECO:0007669"/>
    <property type="project" value="UniProtKB-UniRule"/>
</dbReference>
<gene>
    <name evidence="12 14" type="primary">prs</name>
    <name evidence="14" type="ORF">Lnau_2810</name>
</gene>
<dbReference type="InterPro" id="IPR029057">
    <property type="entry name" value="PRTase-like"/>
</dbReference>
<dbReference type="InterPro" id="IPR029099">
    <property type="entry name" value="Pribosyltran_N"/>
</dbReference>
<evidence type="ECO:0000256" key="6">
    <source>
        <dbReference type="ARBA" id="ARBA00022777"/>
    </source>
</evidence>
<comment type="similarity">
    <text evidence="11 12">Belongs to the ribose-phosphate pyrophosphokinase family. Class I subfamily.</text>
</comment>
<evidence type="ECO:0000256" key="4">
    <source>
        <dbReference type="ARBA" id="ARBA00022727"/>
    </source>
</evidence>
<feature type="binding site" evidence="12">
    <location>
        <position position="351"/>
    </location>
    <ligand>
        <name>D-ribose 5-phosphate</name>
        <dbReference type="ChEBI" id="CHEBI:78346"/>
    </ligand>
</feature>
<comment type="caution">
    <text evidence="14">The sequence shown here is derived from an EMBL/GenBank/DDBJ whole genome shotgun (WGS) entry which is preliminary data.</text>
</comment>
<feature type="binding site" evidence="12">
    <location>
        <begin position="227"/>
        <end position="228"/>
    </location>
    <ligand>
        <name>ATP</name>
        <dbReference type="ChEBI" id="CHEBI:30616"/>
    </ligand>
</feature>
<organism evidence="14 15">
    <name type="scientific">Legionella nautarum</name>
    <dbReference type="NCBI Taxonomy" id="45070"/>
    <lineage>
        <taxon>Bacteria</taxon>
        <taxon>Pseudomonadati</taxon>
        <taxon>Pseudomonadota</taxon>
        <taxon>Gammaproteobacteria</taxon>
        <taxon>Legionellales</taxon>
        <taxon>Legionellaceae</taxon>
        <taxon>Legionella</taxon>
    </lineage>
</organism>
<dbReference type="InterPro" id="IPR005946">
    <property type="entry name" value="Rib-P_diPkinase"/>
</dbReference>
<dbReference type="UniPathway" id="UPA00087">
    <property type="reaction ID" value="UER00172"/>
</dbReference>
<reference evidence="14 15" key="1">
    <citation type="submission" date="2015-11" db="EMBL/GenBank/DDBJ databases">
        <title>Genomic analysis of 38 Legionella species identifies large and diverse effector repertoires.</title>
        <authorList>
            <person name="Burstein D."/>
            <person name="Amaro F."/>
            <person name="Zusman T."/>
            <person name="Lifshitz Z."/>
            <person name="Cohen O."/>
            <person name="Gilbert J.A."/>
            <person name="Pupko T."/>
            <person name="Shuman H.A."/>
            <person name="Segal G."/>
        </authorList>
    </citation>
    <scope>NUCLEOTIDE SEQUENCE [LARGE SCALE GENOMIC DNA]</scope>
    <source>
        <strain evidence="14 15">ATCC 49506</strain>
    </source>
</reference>
<dbReference type="PROSITE" id="PS00114">
    <property type="entry name" value="PRPP_SYNTHASE"/>
    <property type="match status" value="1"/>
</dbReference>
<comment type="catalytic activity">
    <reaction evidence="9 12">
        <text>D-ribose 5-phosphate + ATP = 5-phospho-alpha-D-ribose 1-diphosphate + AMP + H(+)</text>
        <dbReference type="Rhea" id="RHEA:15609"/>
        <dbReference type="ChEBI" id="CHEBI:15378"/>
        <dbReference type="ChEBI" id="CHEBI:30616"/>
        <dbReference type="ChEBI" id="CHEBI:58017"/>
        <dbReference type="ChEBI" id="CHEBI:78346"/>
        <dbReference type="ChEBI" id="CHEBI:456215"/>
        <dbReference type="EC" id="2.7.6.1"/>
    </reaction>
</comment>
<dbReference type="PANTHER" id="PTHR10210">
    <property type="entry name" value="RIBOSE-PHOSPHATE DIPHOSPHOKINASE FAMILY MEMBER"/>
    <property type="match status" value="1"/>
</dbReference>
<evidence type="ECO:0000256" key="9">
    <source>
        <dbReference type="ARBA" id="ARBA00049535"/>
    </source>
</evidence>
<name>A0A0W0WLG9_9GAMM</name>
<dbReference type="Gene3D" id="3.40.50.2020">
    <property type="match status" value="2"/>
</dbReference>
<dbReference type="CDD" id="cd06223">
    <property type="entry name" value="PRTases_typeI"/>
    <property type="match status" value="1"/>
</dbReference>
<dbReference type="InterPro" id="IPR037515">
    <property type="entry name" value="Rib-P_diPkinase_bac"/>
</dbReference>
<evidence type="ECO:0000256" key="2">
    <source>
        <dbReference type="ARBA" id="ARBA00022679"/>
    </source>
</evidence>
<evidence type="ECO:0000256" key="12">
    <source>
        <dbReference type="HAMAP-Rule" id="MF_00583"/>
    </source>
</evidence>
<dbReference type="GO" id="GO:0009156">
    <property type="term" value="P:ribonucleoside monophosphate biosynthetic process"/>
    <property type="evidence" value="ECO:0007669"/>
    <property type="project" value="InterPro"/>
</dbReference>
<feature type="binding site" evidence="12">
    <location>
        <position position="262"/>
    </location>
    <ligand>
        <name>Mg(2+)</name>
        <dbReference type="ChEBI" id="CHEBI:18420"/>
    </ligand>
</feature>
<dbReference type="NCBIfam" id="NF002320">
    <property type="entry name" value="PRK01259.1"/>
    <property type="match status" value="1"/>
</dbReference>
<evidence type="ECO:0000256" key="8">
    <source>
        <dbReference type="ARBA" id="ARBA00022842"/>
    </source>
</evidence>
<dbReference type="GO" id="GO:0002189">
    <property type="term" value="C:ribose phosphate diphosphokinase complex"/>
    <property type="evidence" value="ECO:0007669"/>
    <property type="project" value="TreeGrafter"/>
</dbReference>
<evidence type="ECO:0000256" key="3">
    <source>
        <dbReference type="ARBA" id="ARBA00022723"/>
    </source>
</evidence>
<dbReference type="FunFam" id="3.40.50.2020:FF:000001">
    <property type="entry name" value="Ribose-phosphate pyrophosphokinase"/>
    <property type="match status" value="1"/>
</dbReference>
<evidence type="ECO:0000259" key="13">
    <source>
        <dbReference type="Pfam" id="PF13793"/>
    </source>
</evidence>
<dbReference type="EC" id="2.7.6.1" evidence="12"/>
<evidence type="ECO:0000256" key="5">
    <source>
        <dbReference type="ARBA" id="ARBA00022741"/>
    </source>
</evidence>
<dbReference type="HAMAP" id="MF_00583_B">
    <property type="entry name" value="RibP_PPkinase_B"/>
    <property type="match status" value="1"/>
</dbReference>
<dbReference type="GO" id="GO:0000287">
    <property type="term" value="F:magnesium ion binding"/>
    <property type="evidence" value="ECO:0007669"/>
    <property type="project" value="UniProtKB-UniRule"/>
</dbReference>
<feature type="domain" description="Ribose-phosphate pyrophosphokinase N-terminal" evidence="13">
    <location>
        <begin position="135"/>
        <end position="252"/>
    </location>
</feature>
<accession>A0A0W0WLG9</accession>
<feature type="binding site" evidence="12">
    <location>
        <begin position="168"/>
        <end position="170"/>
    </location>
    <ligand>
        <name>ATP</name>
        <dbReference type="ChEBI" id="CHEBI:30616"/>
    </ligand>
</feature>
<keyword evidence="8 12" id="KW-0460">Magnesium</keyword>
<dbReference type="NCBIfam" id="TIGR01251">
    <property type="entry name" value="ribP_PPkin"/>
    <property type="match status" value="1"/>
</dbReference>
<dbReference type="SUPFAM" id="SSF53271">
    <property type="entry name" value="PRTase-like"/>
    <property type="match status" value="1"/>
</dbReference>
<keyword evidence="12" id="KW-0963">Cytoplasm</keyword>
<feature type="binding site" evidence="12">
    <location>
        <position position="301"/>
    </location>
    <ligand>
        <name>Mg(2+)</name>
        <dbReference type="ChEBI" id="CHEBI:18420"/>
    </ligand>
</feature>
<sequence length="446" mass="48995">MARVDWLSLIKPRRINAKINIVPVDKTLNTLQNTQHVTALAVRCIQGRDLKNLQNLLGCRQAVRHRVLIPAYLGSNPSTPATILVDSSKQTAEDTREGCVHRIAQIITISFWLSSAMCLRYLIKPFEGFIHMSTMMIFTGNANPELALKIASHLQIPIGQATVGTFSDGETMVEILENVRGRDVFVVQSTCAPANDNLMELMIMADALRRSSAGRITAVVPYFGYARQDRRVRSARVPITAKVVADLMASVGICRVLTVDLHADQIQGFFYMPVDNVYSTPVLLEDIKQQNLANLMVVSPDVGGVVRARAMAKLLNDAELSIIDKRRSGPNKSEVMHIIGEPAGRHCLIIDDIVDTAGTLCSAAYQLKRNGATSVRAYITHPVLSGPAVENIKHSSLDEVVVTDTIPLTDTAKRCEKIRVVSLADMLAQAIKRVNVEESVSSMFTE</sequence>
<evidence type="ECO:0000313" key="14">
    <source>
        <dbReference type="EMBL" id="KTD33162.1"/>
    </source>
</evidence>
<dbReference type="Pfam" id="PF14572">
    <property type="entry name" value="Pribosyl_synth"/>
    <property type="match status" value="1"/>
</dbReference>
<keyword evidence="6 12" id="KW-0418">Kinase</keyword>
<dbReference type="Pfam" id="PF13793">
    <property type="entry name" value="Pribosyltran_N"/>
    <property type="match status" value="1"/>
</dbReference>
<comment type="function">
    <text evidence="10 12">Involved in the biosynthesis of the central metabolite phospho-alpha-D-ribosyl-1-pyrophosphate (PRPP) via the transfer of pyrophosphoryl group from ATP to 1-hydroxyl of ribose-5-phosphate (Rib-5-P).</text>
</comment>
<dbReference type="SMART" id="SM01400">
    <property type="entry name" value="Pribosyltran_N"/>
    <property type="match status" value="1"/>
</dbReference>
<proteinExistence type="inferred from homology"/>
<keyword evidence="15" id="KW-1185">Reference proteome</keyword>
<dbReference type="STRING" id="45070.Lnau_2810"/>
<evidence type="ECO:0000256" key="7">
    <source>
        <dbReference type="ARBA" id="ARBA00022840"/>
    </source>
</evidence>
<keyword evidence="3 12" id="KW-0479">Metal-binding</keyword>
<keyword evidence="7 12" id="KW-0067">ATP-binding</keyword>
<comment type="cofactor">
    <cofactor evidence="12">
        <name>Mg(2+)</name>
        <dbReference type="ChEBI" id="CHEBI:18420"/>
    </cofactor>
    <text evidence="12">Binds 2 Mg(2+) ions per subunit.</text>
</comment>
<keyword evidence="2 12" id="KW-0808">Transferase</keyword>
<dbReference type="GO" id="GO:0005524">
    <property type="term" value="F:ATP binding"/>
    <property type="evidence" value="ECO:0007669"/>
    <property type="project" value="UniProtKB-KW"/>
</dbReference>
<dbReference type="Proteomes" id="UP000054725">
    <property type="component" value="Unassembled WGS sequence"/>
</dbReference>
<protein>
    <recommendedName>
        <fullName evidence="12">Ribose-phosphate pyrophosphokinase</fullName>
        <shortName evidence="12">RPPK</shortName>
        <ecNumber evidence="12">2.7.6.1</ecNumber>
    </recommendedName>
    <alternativeName>
        <fullName evidence="12">5-phospho-D-ribosyl alpha-1-diphosphate synthase</fullName>
    </alternativeName>
    <alternativeName>
        <fullName evidence="12">Phosphoribosyl diphosphate synthase</fullName>
    </alternativeName>
    <alternativeName>
        <fullName evidence="12">Phosphoribosyl pyrophosphate synthase</fullName>
        <shortName evidence="12">P-Rib-PP synthase</shortName>
        <shortName evidence="12">PRPP synthase</shortName>
        <shortName evidence="12">PRPPase</shortName>
    </alternativeName>
</protein>
<feature type="binding site" evidence="12">
    <location>
        <position position="327"/>
    </location>
    <ligand>
        <name>D-ribose 5-phosphate</name>
        <dbReference type="ChEBI" id="CHEBI:78346"/>
    </ligand>
</feature>
<evidence type="ECO:0000256" key="10">
    <source>
        <dbReference type="ARBA" id="ARBA00054914"/>
    </source>
</evidence>
<dbReference type="GO" id="GO:0016301">
    <property type="term" value="F:kinase activity"/>
    <property type="evidence" value="ECO:0007669"/>
    <property type="project" value="UniProtKB-KW"/>
</dbReference>
<dbReference type="GO" id="GO:0006164">
    <property type="term" value="P:purine nucleotide biosynthetic process"/>
    <property type="evidence" value="ECO:0007669"/>
    <property type="project" value="TreeGrafter"/>
</dbReference>
<comment type="pathway">
    <text evidence="1 12">Metabolic intermediate biosynthesis; 5-phospho-alpha-D-ribose 1-diphosphate biosynthesis; 5-phospho-alpha-D-ribose 1-diphosphate from D-ribose 5-phosphate (route I): step 1/1.</text>
</comment>
<dbReference type="InterPro" id="IPR000842">
    <property type="entry name" value="PRib_PP_synth_CS"/>
</dbReference>
<keyword evidence="5 12" id="KW-0547">Nucleotide-binding</keyword>
<dbReference type="GO" id="GO:0004749">
    <property type="term" value="F:ribose phosphate diphosphokinase activity"/>
    <property type="evidence" value="ECO:0007669"/>
    <property type="project" value="UniProtKB-UniRule"/>
</dbReference>
<dbReference type="GO" id="GO:0005737">
    <property type="term" value="C:cytoplasm"/>
    <property type="evidence" value="ECO:0007669"/>
    <property type="project" value="UniProtKB-SubCell"/>
</dbReference>